<proteinExistence type="predicted"/>
<dbReference type="EMBL" id="AMZN01000102">
    <property type="protein sequence ID" value="ELR68626.1"/>
    <property type="molecule type" value="Genomic_DNA"/>
</dbReference>
<keyword evidence="2" id="KW-1185">Reference proteome</keyword>
<evidence type="ECO:0000313" key="2">
    <source>
        <dbReference type="Proteomes" id="UP000011135"/>
    </source>
</evidence>
<dbReference type="PANTHER" id="PTHR32305:SF15">
    <property type="entry name" value="PROTEIN RHSA-RELATED"/>
    <property type="match status" value="1"/>
</dbReference>
<dbReference type="InterPro" id="IPR050708">
    <property type="entry name" value="T6SS_VgrG/RHS"/>
</dbReference>
<comment type="caution">
    <text evidence="1">The sequence shown here is derived from an EMBL/GenBank/DDBJ whole genome shotgun (WGS) entry which is preliminary data.</text>
</comment>
<organism evidence="1 2">
    <name type="scientific">Fulvivirga imtechensis AK7</name>
    <dbReference type="NCBI Taxonomy" id="1237149"/>
    <lineage>
        <taxon>Bacteria</taxon>
        <taxon>Pseudomonadati</taxon>
        <taxon>Bacteroidota</taxon>
        <taxon>Cytophagia</taxon>
        <taxon>Cytophagales</taxon>
        <taxon>Fulvivirgaceae</taxon>
        <taxon>Fulvivirga</taxon>
    </lineage>
</organism>
<dbReference type="InterPro" id="IPR022385">
    <property type="entry name" value="Rhs_assc_core"/>
</dbReference>
<dbReference type="PANTHER" id="PTHR32305">
    <property type="match status" value="1"/>
</dbReference>
<reference evidence="1 2" key="1">
    <citation type="submission" date="2012-12" db="EMBL/GenBank/DDBJ databases">
        <title>Genome assembly of Fulvivirga imtechensis AK7.</title>
        <authorList>
            <person name="Nupur N."/>
            <person name="Khatri I."/>
            <person name="Kumar R."/>
            <person name="Subramanian S."/>
            <person name="Pinnaka A."/>
        </authorList>
    </citation>
    <scope>NUCLEOTIDE SEQUENCE [LARGE SCALE GENOMIC DNA]</scope>
    <source>
        <strain evidence="1 2">AK7</strain>
    </source>
</reference>
<protein>
    <recommendedName>
        <fullName evidence="3">RHS repeat-associated core domain-containing protein</fullName>
    </recommendedName>
</protein>
<dbReference type="Proteomes" id="UP000011135">
    <property type="component" value="Unassembled WGS sequence"/>
</dbReference>
<dbReference type="eggNOG" id="COG3209">
    <property type="taxonomic scope" value="Bacteria"/>
</dbReference>
<gene>
    <name evidence="1" type="ORF">C900_00204</name>
</gene>
<dbReference type="AlphaFoldDB" id="L8JIC7"/>
<evidence type="ECO:0008006" key="3">
    <source>
        <dbReference type="Google" id="ProtNLM"/>
    </source>
</evidence>
<dbReference type="STRING" id="1237149.C900_00204"/>
<accession>L8JIC7</accession>
<name>L8JIC7_9BACT</name>
<evidence type="ECO:0000313" key="1">
    <source>
        <dbReference type="EMBL" id="ELR68626.1"/>
    </source>
</evidence>
<dbReference type="Gene3D" id="2.180.10.10">
    <property type="entry name" value="RHS repeat-associated core"/>
    <property type="match status" value="1"/>
</dbReference>
<sequence length="364" mass="40544">MQFYQHGHVQIGTAANGAHEKLMLQDIVAEKAGFVYVYISSESAATHWVYFDDMKVTLNESPVIQDDDYYPFGLSFNSYQRSTAKENKYLYNGKEKQDALGINWLDYGARMYMPEIGRWGVVDPLAEQTASWSPYVYVHNNPINMIDPDGRSSEWIPDSEGNLIAEKGDNAQTLADFQGISYSEAAKQLKDQGYIDNNGNSTLKVGDKVELDNLFTRSIENSTSDLTLDKAINGTSKTGATSEDNYNCWGAACAGSQGKEIKVGVGIPDPDTFDNNLKKDYTPTTENKSQFGKTVLRFADSDNQTQHGAVYYGKSQDGTTYVYTKNGWYLKPEVMKLSDLQNKIPSYGTVKGISPDQSGYYNPK</sequence>
<dbReference type="PATRIC" id="fig|1237149.3.peg.5320"/>
<dbReference type="NCBIfam" id="TIGR03696">
    <property type="entry name" value="Rhs_assc_core"/>
    <property type="match status" value="1"/>
</dbReference>